<accession>A0A244CLC3</accession>
<dbReference type="OrthoDB" id="9813770at2"/>
<dbReference type="Proteomes" id="UP000194841">
    <property type="component" value="Unassembled WGS sequence"/>
</dbReference>
<evidence type="ECO:0000313" key="2">
    <source>
        <dbReference type="Proteomes" id="UP000194841"/>
    </source>
</evidence>
<dbReference type="EMBL" id="MWPV01000006">
    <property type="protein sequence ID" value="OUL56394.1"/>
    <property type="molecule type" value="Genomic_DNA"/>
</dbReference>
<evidence type="ECO:0008006" key="3">
    <source>
        <dbReference type="Google" id="ProtNLM"/>
    </source>
</evidence>
<evidence type="ECO:0000313" key="1">
    <source>
        <dbReference type="EMBL" id="OUL56394.1"/>
    </source>
</evidence>
<dbReference type="Pfam" id="PF13743">
    <property type="entry name" value="Thioredoxin_5"/>
    <property type="match status" value="1"/>
</dbReference>
<dbReference type="RefSeq" id="WP_086745368.1">
    <property type="nucleotide sequence ID" value="NZ_MWPV01000006.1"/>
</dbReference>
<keyword evidence="2" id="KW-1185">Reference proteome</keyword>
<dbReference type="AlphaFoldDB" id="A0A244CLC3"/>
<dbReference type="CDD" id="cd03025">
    <property type="entry name" value="DsbA_FrnE_like"/>
    <property type="match status" value="1"/>
</dbReference>
<proteinExistence type="predicted"/>
<dbReference type="Gene3D" id="1.10.472.60">
    <property type="entry name" value="putative protein disulfide isomerase domain"/>
    <property type="match status" value="1"/>
</dbReference>
<dbReference type="Gene3D" id="3.40.30.10">
    <property type="entry name" value="Glutaredoxin"/>
    <property type="match status" value="1"/>
</dbReference>
<protein>
    <recommendedName>
        <fullName evidence="3">DsbA family protein</fullName>
    </recommendedName>
</protein>
<sequence>MQCDPQQGCILPSQSKHTATMPSHLKPVDIIFVTDPICSHCWAIEPMWRRLNCEYQFTTRYIHGGLLPGWEGFGDAGNGISGPLDVIDHWQHVADVYQQPIDPSVWRDDPISNSYILCKAALVVRQLAPSLESQFVRLMRERIFLYAENLSNEQILRRHVEKFGFDGEAFFTLLHSAQINSLFTREQHEMIALGARGFPSLIFLSDHPIKLVGSVSYHALKEALNAGNNPAIKPLSLSATEKLLRYNSWTIREASEVLQCAEHTARNLLLTLGFSITCLADIEFWQLN</sequence>
<dbReference type="InterPro" id="IPR036249">
    <property type="entry name" value="Thioredoxin-like_sf"/>
</dbReference>
<name>A0A244CLC3_PSEDV</name>
<organism evidence="1 2">
    <name type="scientific">Pseudoalteromonas ulvae</name>
    <dbReference type="NCBI Taxonomy" id="107327"/>
    <lineage>
        <taxon>Bacteria</taxon>
        <taxon>Pseudomonadati</taxon>
        <taxon>Pseudomonadota</taxon>
        <taxon>Gammaproteobacteria</taxon>
        <taxon>Alteromonadales</taxon>
        <taxon>Pseudoalteromonadaceae</taxon>
        <taxon>Pseudoalteromonas</taxon>
    </lineage>
</organism>
<gene>
    <name evidence="1" type="ORF">B1199_17120</name>
</gene>
<reference evidence="1 2" key="1">
    <citation type="submission" date="2017-02" db="EMBL/GenBank/DDBJ databases">
        <title>Pseudoalteromonas ulvae TC14 Genome.</title>
        <authorList>
            <person name="Molmeret M."/>
        </authorList>
    </citation>
    <scope>NUCLEOTIDE SEQUENCE [LARGE SCALE GENOMIC DNA]</scope>
    <source>
        <strain evidence="1">TC14</strain>
    </source>
</reference>
<comment type="caution">
    <text evidence="1">The sequence shown here is derived from an EMBL/GenBank/DDBJ whole genome shotgun (WGS) entry which is preliminary data.</text>
</comment>
<dbReference type="SUPFAM" id="SSF52833">
    <property type="entry name" value="Thioredoxin-like"/>
    <property type="match status" value="1"/>
</dbReference>